<proteinExistence type="predicted"/>
<dbReference type="RefSeq" id="WP_262310475.1">
    <property type="nucleotide sequence ID" value="NZ_CP106679.1"/>
</dbReference>
<evidence type="ECO:0000313" key="2">
    <source>
        <dbReference type="EMBL" id="UXP33044.1"/>
    </source>
</evidence>
<dbReference type="Proteomes" id="UP001065174">
    <property type="component" value="Chromosome"/>
</dbReference>
<gene>
    <name evidence="2" type="ORF">N6H18_03615</name>
</gene>
<feature type="domain" description="Carrier" evidence="1">
    <location>
        <begin position="8"/>
        <end position="87"/>
    </location>
</feature>
<evidence type="ECO:0000259" key="1">
    <source>
        <dbReference type="PROSITE" id="PS50075"/>
    </source>
</evidence>
<dbReference type="InterPro" id="IPR009081">
    <property type="entry name" value="PP-bd_ACP"/>
</dbReference>
<reference evidence="2" key="1">
    <citation type="submission" date="2022-09" db="EMBL/GenBank/DDBJ databases">
        <title>Comparative genomics and taxonomic characterization of three novel marine species of genus Reichenbachiella exhibiting antioxidant and polysaccharide degradation activities.</title>
        <authorList>
            <person name="Muhammad N."/>
            <person name="Lee Y.-J."/>
            <person name="Ko J."/>
            <person name="Kim S.-G."/>
        </authorList>
    </citation>
    <scope>NUCLEOTIDE SEQUENCE</scope>
    <source>
        <strain evidence="2">BKB1-1</strain>
    </source>
</reference>
<dbReference type="EMBL" id="CP106679">
    <property type="protein sequence ID" value="UXP33044.1"/>
    <property type="molecule type" value="Genomic_DNA"/>
</dbReference>
<protein>
    <submittedName>
        <fullName evidence="2">Acyl carrier protein</fullName>
    </submittedName>
</protein>
<name>A0ABY6CT58_9BACT</name>
<accession>A0ABY6CT58</accession>
<dbReference type="Gene3D" id="1.10.1200.10">
    <property type="entry name" value="ACP-like"/>
    <property type="match status" value="1"/>
</dbReference>
<organism evidence="2 3">
    <name type="scientific">Reichenbachiella agarivorans</name>
    <dbReference type="NCBI Taxonomy" id="2979464"/>
    <lineage>
        <taxon>Bacteria</taxon>
        <taxon>Pseudomonadati</taxon>
        <taxon>Bacteroidota</taxon>
        <taxon>Cytophagia</taxon>
        <taxon>Cytophagales</taxon>
        <taxon>Reichenbachiellaceae</taxon>
        <taxon>Reichenbachiella</taxon>
    </lineage>
</organism>
<dbReference type="PROSITE" id="PS50075">
    <property type="entry name" value="CARRIER"/>
    <property type="match status" value="1"/>
</dbReference>
<dbReference type="SUPFAM" id="SSF47336">
    <property type="entry name" value="ACP-like"/>
    <property type="match status" value="1"/>
</dbReference>
<sequence>MAKQQISQQEEQIKSDLIEFIKSEILDASIEIDADTPLSDAGVDSFSVIELVLFLERKHGITIQEKDMLPQNFKSVASLAQCAVKSI</sequence>
<evidence type="ECO:0000313" key="3">
    <source>
        <dbReference type="Proteomes" id="UP001065174"/>
    </source>
</evidence>
<dbReference type="InterPro" id="IPR036736">
    <property type="entry name" value="ACP-like_sf"/>
</dbReference>
<dbReference type="Pfam" id="PF00550">
    <property type="entry name" value="PP-binding"/>
    <property type="match status" value="1"/>
</dbReference>
<keyword evidence="3" id="KW-1185">Reference proteome</keyword>